<dbReference type="GO" id="GO:0000160">
    <property type="term" value="P:phosphorelay signal transduction system"/>
    <property type="evidence" value="ECO:0007669"/>
    <property type="project" value="UniProtKB-KW"/>
</dbReference>
<keyword evidence="3" id="KW-0808">Transferase</keyword>
<keyword evidence="4" id="KW-0547">Nucleotide-binding</keyword>
<protein>
    <recommendedName>
        <fullName evidence="2">histidine kinase</fullName>
        <ecNumber evidence="2">2.7.13.3</ecNumber>
    </recommendedName>
</protein>
<evidence type="ECO:0000256" key="1">
    <source>
        <dbReference type="ARBA" id="ARBA00000085"/>
    </source>
</evidence>
<dbReference type="SMART" id="SM00387">
    <property type="entry name" value="HATPase_c"/>
    <property type="match status" value="1"/>
</dbReference>
<keyword evidence="7" id="KW-0902">Two-component regulatory system</keyword>
<sequence length="444" mass="47917">MIGSRYLVGLVWRLGLLILAALAFAETLARPDLGATRIVAALVVIGSGALLWRHVTRTNRELARFIDAVRFADFSQGFIHRSEGSGFSELGRVLDGAMKRLRDDKHKLIDANRFYEAVLDDAPTALLTVDGEGRVELANKAARRLLVRHKGVRVEDFRDYGDAFARALEGGAIGRPRLVPLVSDGVPQTMLVSGAVVHRLGGLVRVVAVQPIQGELNAIEIAAQSDLIRVLTHEIMNSMTPVTSLAHSAAALMRAADKGADRDVADARGAVETLARRADGVMHFVESYRQISRAPEIRRRAIDVAAWADELAALFRASDRAEGVTLDLAVDAGMALEADPDLMSQVLINLLRNAADAARDHAEAPQVRLAFQRARSGRAQIEVADNGPGVPENLKQDVFLPFFTTKAKGSGIGLSLARQVVLAHRGVISLETAPEGGALFRILL</sequence>
<keyword evidence="8" id="KW-0472">Membrane</keyword>
<evidence type="ECO:0000256" key="6">
    <source>
        <dbReference type="ARBA" id="ARBA00022840"/>
    </source>
</evidence>
<dbReference type="EMBL" id="VOQQ01000001">
    <property type="protein sequence ID" value="TXC63197.1"/>
    <property type="molecule type" value="Genomic_DNA"/>
</dbReference>
<reference evidence="10 11" key="1">
    <citation type="journal article" date="2015" name="J. Microbiol.">
        <title>Sphingosinicella ginsenosidimutans sp. nov., with ginsenoside converting activity.</title>
        <authorList>
            <person name="Kim J.K."/>
            <person name="Kang M.S."/>
            <person name="Park S.C."/>
            <person name="Kim K.M."/>
            <person name="Choi K."/>
            <person name="Yoon M.H."/>
            <person name="Im W.T."/>
        </authorList>
    </citation>
    <scope>NUCLEOTIDE SEQUENCE [LARGE SCALE GENOMIC DNA]</scope>
    <source>
        <strain evidence="10 11">BS-11</strain>
    </source>
</reference>
<evidence type="ECO:0000256" key="5">
    <source>
        <dbReference type="ARBA" id="ARBA00022777"/>
    </source>
</evidence>
<dbReference type="Proteomes" id="UP000321249">
    <property type="component" value="Unassembled WGS sequence"/>
</dbReference>
<feature type="transmembrane region" description="Helical" evidence="8">
    <location>
        <begin position="35"/>
        <end position="52"/>
    </location>
</feature>
<organism evidence="10 11">
    <name type="scientific">Allosphingosinicella ginsenosidimutans</name>
    <dbReference type="NCBI Taxonomy" id="1176539"/>
    <lineage>
        <taxon>Bacteria</taxon>
        <taxon>Pseudomonadati</taxon>
        <taxon>Pseudomonadota</taxon>
        <taxon>Alphaproteobacteria</taxon>
        <taxon>Sphingomonadales</taxon>
        <taxon>Sphingomonadaceae</taxon>
        <taxon>Allosphingosinicella</taxon>
    </lineage>
</organism>
<comment type="caution">
    <text evidence="10">The sequence shown here is derived from an EMBL/GenBank/DDBJ whole genome shotgun (WGS) entry which is preliminary data.</text>
</comment>
<evidence type="ECO:0000256" key="2">
    <source>
        <dbReference type="ARBA" id="ARBA00012438"/>
    </source>
</evidence>
<evidence type="ECO:0000259" key="9">
    <source>
        <dbReference type="PROSITE" id="PS50109"/>
    </source>
</evidence>
<dbReference type="InterPro" id="IPR004358">
    <property type="entry name" value="Sig_transdc_His_kin-like_C"/>
</dbReference>
<feature type="domain" description="Histidine kinase" evidence="9">
    <location>
        <begin position="230"/>
        <end position="444"/>
    </location>
</feature>
<dbReference type="Gene3D" id="3.30.450.20">
    <property type="entry name" value="PAS domain"/>
    <property type="match status" value="1"/>
</dbReference>
<dbReference type="InterPro" id="IPR003594">
    <property type="entry name" value="HATPase_dom"/>
</dbReference>
<keyword evidence="6" id="KW-0067">ATP-binding</keyword>
<evidence type="ECO:0000256" key="8">
    <source>
        <dbReference type="SAM" id="Phobius"/>
    </source>
</evidence>
<dbReference type="GO" id="GO:0004673">
    <property type="term" value="F:protein histidine kinase activity"/>
    <property type="evidence" value="ECO:0007669"/>
    <property type="project" value="UniProtKB-EC"/>
</dbReference>
<gene>
    <name evidence="10" type="ORF">FRZ32_05685</name>
</gene>
<dbReference type="PROSITE" id="PS50109">
    <property type="entry name" value="HIS_KIN"/>
    <property type="match status" value="1"/>
</dbReference>
<comment type="catalytic activity">
    <reaction evidence="1">
        <text>ATP + protein L-histidine = ADP + protein N-phospho-L-histidine.</text>
        <dbReference type="EC" id="2.7.13.3"/>
    </reaction>
</comment>
<dbReference type="Pfam" id="PF02518">
    <property type="entry name" value="HATPase_c"/>
    <property type="match status" value="1"/>
</dbReference>
<dbReference type="SUPFAM" id="SSF55874">
    <property type="entry name" value="ATPase domain of HSP90 chaperone/DNA topoisomerase II/histidine kinase"/>
    <property type="match status" value="1"/>
</dbReference>
<keyword evidence="8" id="KW-1133">Transmembrane helix</keyword>
<dbReference type="OrthoDB" id="1931120at2"/>
<dbReference type="PRINTS" id="PR00344">
    <property type="entry name" value="BCTRLSENSOR"/>
</dbReference>
<proteinExistence type="predicted"/>
<evidence type="ECO:0000256" key="3">
    <source>
        <dbReference type="ARBA" id="ARBA00022679"/>
    </source>
</evidence>
<dbReference type="RefSeq" id="WP_147042609.1">
    <property type="nucleotide sequence ID" value="NZ_BAABIR010000005.1"/>
</dbReference>
<dbReference type="Pfam" id="PF13188">
    <property type="entry name" value="PAS_8"/>
    <property type="match status" value="1"/>
</dbReference>
<evidence type="ECO:0000313" key="11">
    <source>
        <dbReference type="Proteomes" id="UP000321249"/>
    </source>
</evidence>
<accession>A0A5C6TS78</accession>
<dbReference type="PANTHER" id="PTHR43065:SF46">
    <property type="entry name" value="C4-DICARBOXYLATE TRANSPORT SENSOR PROTEIN DCTB"/>
    <property type="match status" value="1"/>
</dbReference>
<evidence type="ECO:0000256" key="7">
    <source>
        <dbReference type="ARBA" id="ARBA00023012"/>
    </source>
</evidence>
<dbReference type="PANTHER" id="PTHR43065">
    <property type="entry name" value="SENSOR HISTIDINE KINASE"/>
    <property type="match status" value="1"/>
</dbReference>
<dbReference type="AlphaFoldDB" id="A0A5C6TS78"/>
<dbReference type="InterPro" id="IPR035965">
    <property type="entry name" value="PAS-like_dom_sf"/>
</dbReference>
<keyword evidence="5" id="KW-0418">Kinase</keyword>
<dbReference type="InterPro" id="IPR005467">
    <property type="entry name" value="His_kinase_dom"/>
</dbReference>
<keyword evidence="11" id="KW-1185">Reference proteome</keyword>
<dbReference type="SUPFAM" id="SSF55785">
    <property type="entry name" value="PYP-like sensor domain (PAS domain)"/>
    <property type="match status" value="1"/>
</dbReference>
<dbReference type="Gene3D" id="3.30.565.10">
    <property type="entry name" value="Histidine kinase-like ATPase, C-terminal domain"/>
    <property type="match status" value="1"/>
</dbReference>
<dbReference type="InterPro" id="IPR000014">
    <property type="entry name" value="PAS"/>
</dbReference>
<name>A0A5C6TS78_9SPHN</name>
<evidence type="ECO:0000313" key="10">
    <source>
        <dbReference type="EMBL" id="TXC63197.1"/>
    </source>
</evidence>
<dbReference type="GO" id="GO:0005524">
    <property type="term" value="F:ATP binding"/>
    <property type="evidence" value="ECO:0007669"/>
    <property type="project" value="UniProtKB-KW"/>
</dbReference>
<keyword evidence="8" id="KW-0812">Transmembrane</keyword>
<dbReference type="InterPro" id="IPR036890">
    <property type="entry name" value="HATPase_C_sf"/>
</dbReference>
<evidence type="ECO:0000256" key="4">
    <source>
        <dbReference type="ARBA" id="ARBA00022741"/>
    </source>
</evidence>
<dbReference type="EC" id="2.7.13.3" evidence="2"/>